<dbReference type="SMART" id="SM00320">
    <property type="entry name" value="WD40"/>
    <property type="match status" value="7"/>
</dbReference>
<comment type="subcellular location">
    <subcellularLocation>
        <location evidence="7">Cytoplasm</location>
    </subcellularLocation>
</comment>
<evidence type="ECO:0000256" key="3">
    <source>
        <dbReference type="ARBA" id="ARBA00022574"/>
    </source>
</evidence>
<protein>
    <recommendedName>
        <fullName evidence="7">Eukaryotic translation initiation factor 3 subunit I</fullName>
        <shortName evidence="7">eIF3i</shortName>
    </recommendedName>
</protein>
<evidence type="ECO:0000256" key="2">
    <source>
        <dbReference type="ARBA" id="ARBA00022540"/>
    </source>
</evidence>
<dbReference type="GO" id="GO:0033290">
    <property type="term" value="C:eukaryotic 48S preinitiation complex"/>
    <property type="evidence" value="ECO:0007669"/>
    <property type="project" value="UniProtKB-UniRule"/>
</dbReference>
<keyword evidence="4" id="KW-0677">Repeat</keyword>
<feature type="repeat" description="WD" evidence="8">
    <location>
        <begin position="283"/>
        <end position="313"/>
    </location>
</feature>
<feature type="repeat" description="WD" evidence="8">
    <location>
        <begin position="6"/>
        <end position="47"/>
    </location>
</feature>
<comment type="similarity">
    <text evidence="6">Belongs to the WD repeat STRAP family.</text>
</comment>
<keyword evidence="2 7" id="KW-0396">Initiation factor</keyword>
<dbReference type="InterPro" id="IPR027525">
    <property type="entry name" value="eIF3i"/>
</dbReference>
<evidence type="ECO:0000256" key="6">
    <source>
        <dbReference type="ARBA" id="ARBA00038394"/>
    </source>
</evidence>
<keyword evidence="1 7" id="KW-0963">Cytoplasm</keyword>
<dbReference type="SUPFAM" id="SSF50978">
    <property type="entry name" value="WD40 repeat-like"/>
    <property type="match status" value="1"/>
</dbReference>
<dbReference type="InterPro" id="IPR036322">
    <property type="entry name" value="WD40_repeat_dom_sf"/>
</dbReference>
<dbReference type="PANTHER" id="PTHR19877">
    <property type="entry name" value="EUKARYOTIC TRANSLATION INITIATION FACTOR 3 SUBUNIT I"/>
    <property type="match status" value="1"/>
</dbReference>
<dbReference type="HAMAP" id="MF_03008">
    <property type="entry name" value="eIF3i"/>
    <property type="match status" value="1"/>
</dbReference>
<keyword evidence="3 8" id="KW-0853">WD repeat</keyword>
<dbReference type="EMBL" id="FR824097">
    <property type="protein sequence ID" value="CCA18540.1"/>
    <property type="molecule type" value="Genomic_DNA"/>
</dbReference>
<dbReference type="Gene3D" id="2.130.10.10">
    <property type="entry name" value="YVTN repeat-like/Quinoprotein amine dehydrogenase"/>
    <property type="match status" value="1"/>
</dbReference>
<reference evidence="9" key="2">
    <citation type="submission" date="2011-02" db="EMBL/GenBank/DDBJ databases">
        <authorList>
            <person name="MacLean D."/>
        </authorList>
    </citation>
    <scope>NUCLEOTIDE SEQUENCE</scope>
</reference>
<dbReference type="PROSITE" id="PS50082">
    <property type="entry name" value="WD_REPEATS_2"/>
    <property type="match status" value="4"/>
</dbReference>
<dbReference type="GO" id="GO:0003723">
    <property type="term" value="F:RNA binding"/>
    <property type="evidence" value="ECO:0007669"/>
    <property type="project" value="TreeGrafter"/>
</dbReference>
<dbReference type="GO" id="GO:0071541">
    <property type="term" value="C:eukaryotic translation initiation factor 3 complex, eIF3m"/>
    <property type="evidence" value="ECO:0007669"/>
    <property type="project" value="TreeGrafter"/>
</dbReference>
<dbReference type="PANTHER" id="PTHR19877:SF1">
    <property type="entry name" value="EUKARYOTIC TRANSLATION INITIATION FACTOR 3 SUBUNIT I"/>
    <property type="match status" value="1"/>
</dbReference>
<dbReference type="GO" id="GO:0016282">
    <property type="term" value="C:eukaryotic 43S preinitiation complex"/>
    <property type="evidence" value="ECO:0007669"/>
    <property type="project" value="UniProtKB-UniRule"/>
</dbReference>
<accession>F0WBL3</accession>
<organism evidence="9">
    <name type="scientific">Albugo laibachii Nc14</name>
    <dbReference type="NCBI Taxonomy" id="890382"/>
    <lineage>
        <taxon>Eukaryota</taxon>
        <taxon>Sar</taxon>
        <taxon>Stramenopiles</taxon>
        <taxon>Oomycota</taxon>
        <taxon>Peronosporomycetes</taxon>
        <taxon>Albuginales</taxon>
        <taxon>Albuginaceae</taxon>
        <taxon>Albugo</taxon>
    </lineage>
</organism>
<dbReference type="HOGENOM" id="CLU_043845_0_1_1"/>
<sequence>MRPILLKGHSRSITMVKYNREGDLLVSCSKDNAPNLWYSQTGERIGTYEGHTGSLWACDISYHSTYLLTASADSTVKLWDVSTGKCLFTFRHTGPVRSVQFSLGDRYFVSVCDKFVDHPATISVYALPNDINQLVDQPVLKITNHGFNGRITGAYWMPLNKSILASGGDGGLKVFDPKSGKVLKECKIHSGDVTNISFNKLKTLAITSSKDNTAKLLDVETLDVLKTYETDRPVNSAAMSPIREHVVLGGGQEAMSVTTTSGQVGKFEARFFHMVFQEEFARVKGHFGPINTIAFHPDGKSYVSGAEDGYVRLHHFDEDYFTTNWAGPKKK</sequence>
<keyword evidence="5 7" id="KW-0648">Protein biosynthesis</keyword>
<proteinExistence type="inferred from homology"/>
<evidence type="ECO:0000256" key="5">
    <source>
        <dbReference type="ARBA" id="ARBA00022917"/>
    </source>
</evidence>
<dbReference type="Pfam" id="PF24805">
    <property type="entry name" value="EIF3I"/>
    <property type="match status" value="1"/>
</dbReference>
<comment type="similarity">
    <text evidence="7">Belongs to the eIF-3 subunit I family.</text>
</comment>
<evidence type="ECO:0000256" key="8">
    <source>
        <dbReference type="PROSITE-ProRule" id="PRU00221"/>
    </source>
</evidence>
<feature type="repeat" description="WD" evidence="8">
    <location>
        <begin position="48"/>
        <end position="89"/>
    </location>
</feature>
<gene>
    <name evidence="9" type="primary">AlNc14C52G4058</name>
    <name evidence="9" type="ORF">ALNC14_046830</name>
</gene>
<evidence type="ECO:0000256" key="7">
    <source>
        <dbReference type="HAMAP-Rule" id="MF_03008"/>
    </source>
</evidence>
<evidence type="ECO:0000256" key="1">
    <source>
        <dbReference type="ARBA" id="ARBA00022490"/>
    </source>
</evidence>
<dbReference type="GO" id="GO:0001732">
    <property type="term" value="P:formation of cytoplasmic translation initiation complex"/>
    <property type="evidence" value="ECO:0007669"/>
    <property type="project" value="UniProtKB-UniRule"/>
</dbReference>
<dbReference type="CDD" id="cd00200">
    <property type="entry name" value="WD40"/>
    <property type="match status" value="1"/>
</dbReference>
<dbReference type="InterPro" id="IPR015943">
    <property type="entry name" value="WD40/YVTN_repeat-like_dom_sf"/>
</dbReference>
<dbReference type="AlphaFoldDB" id="F0WBL3"/>
<dbReference type="InterPro" id="IPR019775">
    <property type="entry name" value="WD40_repeat_CS"/>
</dbReference>
<comment type="subunit">
    <text evidence="7">Component of the eukaryotic translation initiation factor 3 (eIF-3) complex.</text>
</comment>
<evidence type="ECO:0000256" key="4">
    <source>
        <dbReference type="ARBA" id="ARBA00022737"/>
    </source>
</evidence>
<reference evidence="9" key="1">
    <citation type="journal article" date="2011" name="PLoS Biol.">
        <title>Gene gain and loss during evolution of obligate parasitism in the white rust pathogen of Arabidopsis thaliana.</title>
        <authorList>
            <person name="Kemen E."/>
            <person name="Gardiner A."/>
            <person name="Schultz-Larsen T."/>
            <person name="Kemen A.C."/>
            <person name="Balmuth A.L."/>
            <person name="Robert-Seilaniantz A."/>
            <person name="Bailey K."/>
            <person name="Holub E."/>
            <person name="Studholme D.J."/>
            <person name="Maclean D."/>
            <person name="Jones J.D."/>
        </authorList>
    </citation>
    <scope>NUCLEOTIDE SEQUENCE</scope>
</reference>
<dbReference type="InterPro" id="IPR001680">
    <property type="entry name" value="WD40_rpt"/>
</dbReference>
<dbReference type="PROSITE" id="PS50294">
    <property type="entry name" value="WD_REPEATS_REGION"/>
    <property type="match status" value="3"/>
</dbReference>
<feature type="repeat" description="WD" evidence="8">
    <location>
        <begin position="186"/>
        <end position="227"/>
    </location>
</feature>
<dbReference type="PROSITE" id="PS00678">
    <property type="entry name" value="WD_REPEATS_1"/>
    <property type="match status" value="1"/>
</dbReference>
<comment type="function">
    <text evidence="7">Component of the eukaryotic translation initiation factor 3 (eIF-3) complex, which is involved in protein synthesis of a specialized repertoire of mRNAs and, together with other initiation factors, stimulates binding of mRNA and methionyl-tRNAi to the 40S ribosome. The eIF-3 complex specifically targets and initiates translation of a subset of mRNAs involved in cell proliferation.</text>
</comment>
<name>F0WBL3_9STRA</name>
<dbReference type="GO" id="GO:0003743">
    <property type="term" value="F:translation initiation factor activity"/>
    <property type="evidence" value="ECO:0007669"/>
    <property type="project" value="UniProtKB-UniRule"/>
</dbReference>
<evidence type="ECO:0000313" key="9">
    <source>
        <dbReference type="EMBL" id="CCA18540.1"/>
    </source>
</evidence>